<protein>
    <submittedName>
        <fullName evidence="1">Uncharacterized protein</fullName>
    </submittedName>
</protein>
<accession>A0A4R1F764</accession>
<sequence>MSIKQNNENYGDDYDFENDDIYKESDINASLDDGFDLIFKNSKAINKKQKAKSRKHARRQVEDYMERKAFKEKMKDWDNGFDF</sequence>
<reference evidence="1 2" key="1">
    <citation type="submission" date="2019-03" db="EMBL/GenBank/DDBJ databases">
        <title>Genomic Encyclopedia of Type Strains, Phase IV (KMG-IV): sequencing the most valuable type-strain genomes for metagenomic binning, comparative biology and taxonomic classification.</title>
        <authorList>
            <person name="Goeker M."/>
        </authorList>
    </citation>
    <scope>NUCLEOTIDE SEQUENCE [LARGE SCALE GENOMIC DNA]</scope>
    <source>
        <strain evidence="1 2">DSM 24830</strain>
    </source>
</reference>
<proteinExistence type="predicted"/>
<dbReference type="Proteomes" id="UP000294887">
    <property type="component" value="Unassembled WGS sequence"/>
</dbReference>
<evidence type="ECO:0000313" key="2">
    <source>
        <dbReference type="Proteomes" id="UP000294887"/>
    </source>
</evidence>
<comment type="caution">
    <text evidence="1">The sequence shown here is derived from an EMBL/GenBank/DDBJ whole genome shotgun (WGS) entry which is preliminary data.</text>
</comment>
<evidence type="ECO:0000313" key="1">
    <source>
        <dbReference type="EMBL" id="TCJ87818.1"/>
    </source>
</evidence>
<name>A0A4R1F764_9GAMM</name>
<gene>
    <name evidence="1" type="ORF">EV695_2333</name>
</gene>
<dbReference type="InterPro" id="IPR058059">
    <property type="entry name" value="PA3496-like"/>
</dbReference>
<dbReference type="EMBL" id="SMFQ01000003">
    <property type="protein sequence ID" value="TCJ87818.1"/>
    <property type="molecule type" value="Genomic_DNA"/>
</dbReference>
<organism evidence="1 2">
    <name type="scientific">Cocleimonas flava</name>
    <dbReference type="NCBI Taxonomy" id="634765"/>
    <lineage>
        <taxon>Bacteria</taxon>
        <taxon>Pseudomonadati</taxon>
        <taxon>Pseudomonadota</taxon>
        <taxon>Gammaproteobacteria</taxon>
        <taxon>Thiotrichales</taxon>
        <taxon>Thiotrichaceae</taxon>
        <taxon>Cocleimonas</taxon>
    </lineage>
</organism>
<keyword evidence="2" id="KW-1185">Reference proteome</keyword>
<dbReference type="RefSeq" id="WP_131906063.1">
    <property type="nucleotide sequence ID" value="NZ_BAAAFU010000004.1"/>
</dbReference>
<dbReference type="AlphaFoldDB" id="A0A4R1F764"/>
<dbReference type="NCBIfam" id="NF046101">
    <property type="entry name" value="PA3496_fam"/>
    <property type="match status" value="1"/>
</dbReference>